<dbReference type="Gene3D" id="3.30.1370.50">
    <property type="entry name" value="R3H-like domain"/>
    <property type="match status" value="1"/>
</dbReference>
<dbReference type="InterPro" id="IPR024771">
    <property type="entry name" value="SUZ"/>
</dbReference>
<dbReference type="SMART" id="SM00393">
    <property type="entry name" value="R3H"/>
    <property type="match status" value="1"/>
</dbReference>
<feature type="compositionally biased region" description="Basic and acidic residues" evidence="2">
    <location>
        <begin position="192"/>
        <end position="201"/>
    </location>
</feature>
<gene>
    <name evidence="5" type="ORF">EC973_003342</name>
</gene>
<feature type="compositionally biased region" description="Polar residues" evidence="2">
    <location>
        <begin position="46"/>
        <end position="67"/>
    </location>
</feature>
<organism evidence="5 6">
    <name type="scientific">Apophysomyces ossiformis</name>
    <dbReference type="NCBI Taxonomy" id="679940"/>
    <lineage>
        <taxon>Eukaryota</taxon>
        <taxon>Fungi</taxon>
        <taxon>Fungi incertae sedis</taxon>
        <taxon>Mucoromycota</taxon>
        <taxon>Mucoromycotina</taxon>
        <taxon>Mucoromycetes</taxon>
        <taxon>Mucorales</taxon>
        <taxon>Mucorineae</taxon>
        <taxon>Mucoraceae</taxon>
        <taxon>Apophysomyces</taxon>
    </lineage>
</organism>
<evidence type="ECO:0000313" key="5">
    <source>
        <dbReference type="EMBL" id="KAF7732595.1"/>
    </source>
</evidence>
<evidence type="ECO:0000256" key="1">
    <source>
        <dbReference type="ARBA" id="ARBA00022553"/>
    </source>
</evidence>
<feature type="region of interest" description="Disordered" evidence="2">
    <location>
        <begin position="179"/>
        <end position="201"/>
    </location>
</feature>
<dbReference type="Pfam" id="PF12752">
    <property type="entry name" value="SUZ"/>
    <property type="match status" value="1"/>
</dbReference>
<dbReference type="AlphaFoldDB" id="A0A8H7BZR3"/>
<evidence type="ECO:0000259" key="3">
    <source>
        <dbReference type="PROSITE" id="PS51061"/>
    </source>
</evidence>
<dbReference type="InterPro" id="IPR036867">
    <property type="entry name" value="R3H_dom_sf"/>
</dbReference>
<proteinExistence type="predicted"/>
<keyword evidence="6" id="KW-1185">Reference proteome</keyword>
<dbReference type="PANTHER" id="PTHR15672">
    <property type="entry name" value="CAMP-REGULATED PHOSPHOPROTEIN 21 RELATED R3H DOMAIN CONTAINING PROTEIN"/>
    <property type="match status" value="1"/>
</dbReference>
<comment type="caution">
    <text evidence="5">The sequence shown here is derived from an EMBL/GenBank/DDBJ whole genome shotgun (WGS) entry which is preliminary data.</text>
</comment>
<feature type="region of interest" description="Disordered" evidence="2">
    <location>
        <begin position="33"/>
        <end position="67"/>
    </location>
</feature>
<evidence type="ECO:0000259" key="4">
    <source>
        <dbReference type="PROSITE" id="PS51673"/>
    </source>
</evidence>
<dbReference type="OrthoDB" id="278430at2759"/>
<dbReference type="SUPFAM" id="SSF82708">
    <property type="entry name" value="R3H domain"/>
    <property type="match status" value="1"/>
</dbReference>
<dbReference type="Proteomes" id="UP000605846">
    <property type="component" value="Unassembled WGS sequence"/>
</dbReference>
<protein>
    <recommendedName>
        <fullName evidence="7">R3H domain-containing protein</fullName>
    </recommendedName>
</protein>
<keyword evidence="1" id="KW-0597">Phosphoprotein</keyword>
<dbReference type="InterPro" id="IPR001374">
    <property type="entry name" value="R3H_dom"/>
</dbReference>
<sequence>MPETQDGHPAMNIAPNTPLLLRNYDYDTRRYASSISSSSSSSRSITPTFESRPTLYDPQQQHQDIDSSQAEPDEFILTVLKKPQDRIFLLSLERDLESFINNPKQYRLDLPPMNSYQRLMVHKVAPYFKLNHYHDPARKAVFLCKNQYTQLPPVRLPDLVEQEQNPADTMPQFKIMRRALPSHSPHTNRTSRTQERKTMTLEERKAAYEEARARIFQDLEKSSD</sequence>
<dbReference type="GO" id="GO:0003676">
    <property type="term" value="F:nucleic acid binding"/>
    <property type="evidence" value="ECO:0007669"/>
    <property type="project" value="UniProtKB-UniRule"/>
</dbReference>
<feature type="domain" description="SUZ" evidence="4">
    <location>
        <begin position="150"/>
        <end position="220"/>
    </location>
</feature>
<evidence type="ECO:0000256" key="2">
    <source>
        <dbReference type="SAM" id="MobiDB-lite"/>
    </source>
</evidence>
<feature type="domain" description="R3H" evidence="3">
    <location>
        <begin position="86"/>
        <end position="149"/>
    </location>
</feature>
<dbReference type="PROSITE" id="PS51061">
    <property type="entry name" value="R3H"/>
    <property type="match status" value="1"/>
</dbReference>
<evidence type="ECO:0008006" key="7">
    <source>
        <dbReference type="Google" id="ProtNLM"/>
    </source>
</evidence>
<evidence type="ECO:0000313" key="6">
    <source>
        <dbReference type="Proteomes" id="UP000605846"/>
    </source>
</evidence>
<dbReference type="EMBL" id="JABAYA010000002">
    <property type="protein sequence ID" value="KAF7732595.1"/>
    <property type="molecule type" value="Genomic_DNA"/>
</dbReference>
<dbReference type="CDD" id="cd02642">
    <property type="entry name" value="R3H_encore_like"/>
    <property type="match status" value="1"/>
</dbReference>
<dbReference type="PANTHER" id="PTHR15672:SF8">
    <property type="entry name" value="PROTEIN ENCORE"/>
    <property type="match status" value="1"/>
</dbReference>
<accession>A0A8H7BZR3</accession>
<dbReference type="PROSITE" id="PS51673">
    <property type="entry name" value="SUZ"/>
    <property type="match status" value="1"/>
</dbReference>
<feature type="compositionally biased region" description="Low complexity" evidence="2">
    <location>
        <begin position="33"/>
        <end position="45"/>
    </location>
</feature>
<name>A0A8H7BZR3_9FUNG</name>
<dbReference type="Pfam" id="PF01424">
    <property type="entry name" value="R3H"/>
    <property type="match status" value="1"/>
</dbReference>
<reference evidence="5" key="1">
    <citation type="submission" date="2020-01" db="EMBL/GenBank/DDBJ databases">
        <title>Genome Sequencing of Three Apophysomyces-Like Fungal Strains Confirms a Novel Fungal Genus in the Mucoromycota with divergent Burkholderia-like Endosymbiotic Bacteria.</title>
        <authorList>
            <person name="Stajich J.E."/>
            <person name="Macias A.M."/>
            <person name="Carter-House D."/>
            <person name="Lovett B."/>
            <person name="Kasson L.R."/>
            <person name="Berry K."/>
            <person name="Grigoriev I."/>
            <person name="Chang Y."/>
            <person name="Spatafora J."/>
            <person name="Kasson M.T."/>
        </authorList>
    </citation>
    <scope>NUCLEOTIDE SEQUENCE</scope>
    <source>
        <strain evidence="5">NRRL A-21654</strain>
    </source>
</reference>
<dbReference type="InterPro" id="IPR051937">
    <property type="entry name" value="R3H_domain_containing"/>
</dbReference>